<comment type="caution">
    <text evidence="1">The sequence shown here is derived from an EMBL/GenBank/DDBJ whole genome shotgun (WGS) entry which is preliminary data.</text>
</comment>
<proteinExistence type="predicted"/>
<evidence type="ECO:0000313" key="1">
    <source>
        <dbReference type="EMBL" id="PWR74559.1"/>
    </source>
</evidence>
<gene>
    <name evidence="1" type="ORF">DLD82_08930</name>
</gene>
<dbReference type="AlphaFoldDB" id="A0A2V2N438"/>
<accession>A0A2V2N438</accession>
<dbReference type="Proteomes" id="UP000245934">
    <property type="component" value="Unassembled WGS sequence"/>
</dbReference>
<sequence length="67" mass="7508">MQRVSPIQANFGKTVYLITFINADKNVILENGMVKKRGKPEKLKSTNGTFVDIDRRQMKTAPGDVVV</sequence>
<dbReference type="EMBL" id="QGMZ01000017">
    <property type="protein sequence ID" value="PWR74559.1"/>
    <property type="molecule type" value="Genomic_DNA"/>
</dbReference>
<organism evidence="1 2">
    <name type="scientific">Methanospirillum stamsii</name>
    <dbReference type="NCBI Taxonomy" id="1277351"/>
    <lineage>
        <taxon>Archaea</taxon>
        <taxon>Methanobacteriati</taxon>
        <taxon>Methanobacteriota</taxon>
        <taxon>Stenosarchaea group</taxon>
        <taxon>Methanomicrobia</taxon>
        <taxon>Methanomicrobiales</taxon>
        <taxon>Methanospirillaceae</taxon>
        <taxon>Methanospirillum</taxon>
    </lineage>
</organism>
<protein>
    <submittedName>
        <fullName evidence="1">Uncharacterized protein</fullName>
    </submittedName>
</protein>
<reference evidence="1 2" key="1">
    <citation type="submission" date="2018-05" db="EMBL/GenBank/DDBJ databases">
        <title>Draft genome of Methanospirillum stamsii Pt1.</title>
        <authorList>
            <person name="Dueholm M.S."/>
            <person name="Nielsen P.H."/>
            <person name="Bakmann L.F."/>
            <person name="Otzen D.E."/>
        </authorList>
    </citation>
    <scope>NUCLEOTIDE SEQUENCE [LARGE SCALE GENOMIC DNA]</scope>
    <source>
        <strain evidence="1 2">Pt1</strain>
    </source>
</reference>
<keyword evidence="2" id="KW-1185">Reference proteome</keyword>
<evidence type="ECO:0000313" key="2">
    <source>
        <dbReference type="Proteomes" id="UP000245934"/>
    </source>
</evidence>
<name>A0A2V2N438_9EURY</name>